<feature type="domain" description="N-acetyltransferase" evidence="1">
    <location>
        <begin position="54"/>
        <end position="201"/>
    </location>
</feature>
<evidence type="ECO:0000313" key="3">
    <source>
        <dbReference type="Proteomes" id="UP000078559"/>
    </source>
</evidence>
<dbReference type="OrthoDB" id="41238at2759"/>
<evidence type="ECO:0000259" key="1">
    <source>
        <dbReference type="PROSITE" id="PS51186"/>
    </source>
</evidence>
<organism evidence="2 3">
    <name type="scientific">Cytospora mali</name>
    <name type="common">Apple Valsa canker fungus</name>
    <name type="synonym">Valsa mali</name>
    <dbReference type="NCBI Taxonomy" id="578113"/>
    <lineage>
        <taxon>Eukaryota</taxon>
        <taxon>Fungi</taxon>
        <taxon>Dikarya</taxon>
        <taxon>Ascomycota</taxon>
        <taxon>Pezizomycotina</taxon>
        <taxon>Sordariomycetes</taxon>
        <taxon>Sordariomycetidae</taxon>
        <taxon>Diaporthales</taxon>
        <taxon>Cytosporaceae</taxon>
        <taxon>Cytospora</taxon>
    </lineage>
</organism>
<evidence type="ECO:0000313" key="2">
    <source>
        <dbReference type="EMBL" id="KUI65267.1"/>
    </source>
</evidence>
<dbReference type="Gene3D" id="3.40.630.30">
    <property type="match status" value="1"/>
</dbReference>
<keyword evidence="3" id="KW-1185">Reference proteome</keyword>
<gene>
    <name evidence="2" type="ORF">VM1G_00010</name>
</gene>
<protein>
    <recommendedName>
        <fullName evidence="1">N-acetyltransferase domain-containing protein</fullName>
    </recommendedName>
</protein>
<dbReference type="Proteomes" id="UP000078559">
    <property type="component" value="Chromosome 1"/>
</dbReference>
<dbReference type="InterPro" id="IPR051908">
    <property type="entry name" value="Ribosomal_N-acetyltransferase"/>
</dbReference>
<dbReference type="InterPro" id="IPR016181">
    <property type="entry name" value="Acyl_CoA_acyltransferase"/>
</dbReference>
<dbReference type="InterPro" id="IPR000182">
    <property type="entry name" value="GNAT_dom"/>
</dbReference>
<dbReference type="EMBL" id="CM003098">
    <property type="protein sequence ID" value="KUI65267.1"/>
    <property type="molecule type" value="Genomic_DNA"/>
</dbReference>
<dbReference type="PROSITE" id="PS51186">
    <property type="entry name" value="GNAT"/>
    <property type="match status" value="1"/>
</dbReference>
<proteinExistence type="predicted"/>
<sequence length="246" mass="27402">MPRPIKMSSKPVFHFPIPTPISNDRLKLIPFDPDLHSTAFVAQSANHPELFAHMPLNRFSTVSDFKAVLSDPESILSFSNPAHFAFAIIDKTRPPSPEDEEGELAGTVSYINTSKVHLSSEIGIVIVLPKYQRSHVTTNTVGLLLQFAFASPKDGGLGLKRMHWTCSTANIASAKVAERMGHERVGVIPYHYRFPLGRRYGKQGNGKPVPPGGDPDDLWRDTIVYTLSWDVWEDGAREKVEQAMNR</sequence>
<dbReference type="PANTHER" id="PTHR43441">
    <property type="entry name" value="RIBOSOMAL-PROTEIN-SERINE ACETYLTRANSFERASE"/>
    <property type="match status" value="1"/>
</dbReference>
<dbReference type="SMR" id="A0A194VMN9"/>
<dbReference type="AlphaFoldDB" id="A0A194VMN9"/>
<reference evidence="2" key="1">
    <citation type="submission" date="2014-12" db="EMBL/GenBank/DDBJ databases">
        <title>Genome Sequence of Valsa Canker Pathogens Uncovers a Specific Adaption of Colonization on Woody Bark.</title>
        <authorList>
            <person name="Yin Z."/>
            <person name="Liu H."/>
            <person name="Gao X."/>
            <person name="Li Z."/>
            <person name="Song N."/>
            <person name="Ke X."/>
            <person name="Dai Q."/>
            <person name="Wu Y."/>
            <person name="Sun Y."/>
            <person name="Xu J.-R."/>
            <person name="Kang Z.K."/>
            <person name="Wang L."/>
            <person name="Huang L."/>
        </authorList>
    </citation>
    <scope>NUCLEOTIDE SEQUENCE [LARGE SCALE GENOMIC DNA]</scope>
    <source>
        <strain evidence="2">03-8</strain>
    </source>
</reference>
<dbReference type="GO" id="GO:1990189">
    <property type="term" value="F:protein N-terminal-serine acetyltransferase activity"/>
    <property type="evidence" value="ECO:0007669"/>
    <property type="project" value="TreeGrafter"/>
</dbReference>
<dbReference type="PANTHER" id="PTHR43441:SF5">
    <property type="entry name" value="FAMILY ACETYLTRANSFERASE, PUTATIVE-RELATED"/>
    <property type="match status" value="1"/>
</dbReference>
<accession>A0A194VMN9</accession>
<dbReference type="SUPFAM" id="SSF55729">
    <property type="entry name" value="Acyl-CoA N-acyltransferases (Nat)"/>
    <property type="match status" value="1"/>
</dbReference>
<dbReference type="GO" id="GO:0008999">
    <property type="term" value="F:protein-N-terminal-alanine acetyltransferase activity"/>
    <property type="evidence" value="ECO:0007669"/>
    <property type="project" value="TreeGrafter"/>
</dbReference>
<dbReference type="Pfam" id="PF13302">
    <property type="entry name" value="Acetyltransf_3"/>
    <property type="match status" value="1"/>
</dbReference>
<name>A0A194VMN9_CYTMA</name>